<feature type="compositionally biased region" description="Low complexity" evidence="2">
    <location>
        <begin position="556"/>
        <end position="571"/>
    </location>
</feature>
<feature type="region of interest" description="Disordered" evidence="2">
    <location>
        <begin position="118"/>
        <end position="180"/>
    </location>
</feature>
<evidence type="ECO:0000313" key="3">
    <source>
        <dbReference type="Proteomes" id="UP000694843"/>
    </source>
</evidence>
<dbReference type="GeneID" id="108668105"/>
<dbReference type="AlphaFoldDB" id="A0A8B7NAY1"/>
<organism evidence="3 4">
    <name type="scientific">Hyalella azteca</name>
    <name type="common">Amphipod</name>
    <dbReference type="NCBI Taxonomy" id="294128"/>
    <lineage>
        <taxon>Eukaryota</taxon>
        <taxon>Metazoa</taxon>
        <taxon>Ecdysozoa</taxon>
        <taxon>Arthropoda</taxon>
        <taxon>Crustacea</taxon>
        <taxon>Multicrustacea</taxon>
        <taxon>Malacostraca</taxon>
        <taxon>Eumalacostraca</taxon>
        <taxon>Peracarida</taxon>
        <taxon>Amphipoda</taxon>
        <taxon>Senticaudata</taxon>
        <taxon>Talitrida</taxon>
        <taxon>Talitroidea</taxon>
        <taxon>Hyalellidae</taxon>
        <taxon>Hyalella</taxon>
    </lineage>
</organism>
<feature type="compositionally biased region" description="Polar residues" evidence="2">
    <location>
        <begin position="66"/>
        <end position="91"/>
    </location>
</feature>
<keyword evidence="3" id="KW-1185">Reference proteome</keyword>
<feature type="compositionally biased region" description="Polar residues" evidence="2">
    <location>
        <begin position="281"/>
        <end position="294"/>
    </location>
</feature>
<name>A0A8B7NAY1_HYAAZ</name>
<dbReference type="Proteomes" id="UP000694843">
    <property type="component" value="Unplaced"/>
</dbReference>
<feature type="compositionally biased region" description="Polar residues" evidence="2">
    <location>
        <begin position="166"/>
        <end position="180"/>
    </location>
</feature>
<dbReference type="OrthoDB" id="10036177at2759"/>
<feature type="region of interest" description="Disordered" evidence="2">
    <location>
        <begin position="261"/>
        <end position="350"/>
    </location>
</feature>
<dbReference type="PANTHER" id="PTHR22227">
    <property type="entry name" value="FAMILY WITH SEQUENCE SIMILARITY 122B ISOFORM X1"/>
    <property type="match status" value="1"/>
</dbReference>
<accession>A0A8B7NAY1</accession>
<feature type="compositionally biased region" description="Polar residues" evidence="2">
    <location>
        <begin position="312"/>
        <end position="321"/>
    </location>
</feature>
<sequence length="696" mass="73643">MGPVMEESCGDRGELVRGDRGEHVRGDRAKRARGDRGERVRGDRGERVRGDSGERARGSSEWSHEMSGSNYSNDGTSSDAGLSNSVDNNTHCAGEDEGCGGKLKRSCSAPMINQLLPGAKISAPQCNAATVTSRPETSSDSSASAQSRARRFSASFGPVSPHSPLGGSSTASVPASNSGRSCSRMRVCQLREEEGMDVVNREVAHEREVQSSLQMARTLSQSCEDLVIDDDPRKRESRIRTLDYSDPLHLNIGFAAASLSSATSPCPGGSASPTRPGRQCFSPSLQQCVRNSPFTPSPSKRPQPFMARRSLSPITPRSSPLRTVKRKCESGGEEFATPSKRLSVGSGGEGGGLLMTQPHRSEGGGLRLGSAFGPSSATVPPNFSGSFSSFKQFLPASSPGSSLNAFSPQSDASTSNIETTCHFSGHYRNENTDLKSNSENNVPFSPFHVGVSESQQSFPNFGSSAKPPSHVSTMFAGNNLVKNPFSVTSSSHSSNNQFIGQSANGGRPLSNPFLHAGNSPRRNGGFQCIPSDQNRCSDNSNPFMRTSSAPRISNIPSTGSAPASAGSSPGSQHPHLFRPVSPAAVNAAAVGTVTDAPVAAAPIRPISVDEMMTEDNNLALPTQQVPMDHQVQSNEQNQTPHHLALLRSNCPGSSDVNVVQASESESHSRISLDSNKSFQEMDLSEDVVQTSTGMLH</sequence>
<feature type="region of interest" description="Disordered" evidence="2">
    <location>
        <begin position="1"/>
        <end position="104"/>
    </location>
</feature>
<dbReference type="GO" id="GO:0004865">
    <property type="term" value="F:protein serine/threonine phosphatase inhibitor activity"/>
    <property type="evidence" value="ECO:0007669"/>
    <property type="project" value="InterPro"/>
</dbReference>
<evidence type="ECO:0000313" key="4">
    <source>
        <dbReference type="RefSeq" id="XP_018010739.2"/>
    </source>
</evidence>
<protein>
    <submittedName>
        <fullName evidence="4">Zinc finger CCCH domain-containing protein 18</fullName>
    </submittedName>
</protein>
<dbReference type="RefSeq" id="XP_018010739.2">
    <property type="nucleotide sequence ID" value="XM_018155250.2"/>
</dbReference>
<feature type="compositionally biased region" description="Polar residues" evidence="2">
    <location>
        <begin position="687"/>
        <end position="696"/>
    </location>
</feature>
<feature type="compositionally biased region" description="Low complexity" evidence="2">
    <location>
        <begin position="133"/>
        <end position="155"/>
    </location>
</feature>
<reference evidence="4" key="1">
    <citation type="submission" date="2025-08" db="UniProtKB">
        <authorList>
            <consortium name="RefSeq"/>
        </authorList>
    </citation>
    <scope>IDENTIFICATION</scope>
    <source>
        <tissue evidence="4">Whole organism</tissue>
    </source>
</reference>
<feature type="compositionally biased region" description="Basic and acidic residues" evidence="2">
    <location>
        <begin position="9"/>
        <end position="64"/>
    </location>
</feature>
<dbReference type="PANTHER" id="PTHR22227:SF6">
    <property type="entry name" value="FAMILY WITH SEQUENCE SIMILARITY 122B ISOFORM X1"/>
    <property type="match status" value="1"/>
</dbReference>
<gene>
    <name evidence="4" type="primary">LOC108668105</name>
</gene>
<comment type="similarity">
    <text evidence="1">Belongs to the FAM122 family.</text>
</comment>
<evidence type="ECO:0000256" key="1">
    <source>
        <dbReference type="ARBA" id="ARBA00006725"/>
    </source>
</evidence>
<feature type="region of interest" description="Disordered" evidence="2">
    <location>
        <begin position="487"/>
        <end position="578"/>
    </location>
</feature>
<proteinExistence type="inferred from homology"/>
<feature type="compositionally biased region" description="Polar residues" evidence="2">
    <location>
        <begin position="530"/>
        <end position="555"/>
    </location>
</feature>
<feature type="region of interest" description="Disordered" evidence="2">
    <location>
        <begin position="661"/>
        <end position="696"/>
    </location>
</feature>
<feature type="compositionally biased region" description="Polar residues" evidence="2">
    <location>
        <begin position="495"/>
        <end position="504"/>
    </location>
</feature>
<dbReference type="KEGG" id="hazt:108668105"/>
<evidence type="ECO:0000256" key="2">
    <source>
        <dbReference type="SAM" id="MobiDB-lite"/>
    </source>
</evidence>
<dbReference type="InterPro" id="IPR026716">
    <property type="entry name" value="PBIR1/2/3"/>
</dbReference>